<evidence type="ECO:0000256" key="7">
    <source>
        <dbReference type="ARBA" id="ARBA00023136"/>
    </source>
</evidence>
<keyword evidence="7 8" id="KW-0472">Membrane</keyword>
<comment type="caution">
    <text evidence="9">The sequence shown here is derived from an EMBL/GenBank/DDBJ whole genome shotgun (WGS) entry which is preliminary data.</text>
</comment>
<organism evidence="9 10">
    <name type="scientific">Aurantiacibacter flavus</name>
    <dbReference type="NCBI Taxonomy" id="3145232"/>
    <lineage>
        <taxon>Bacteria</taxon>
        <taxon>Pseudomonadati</taxon>
        <taxon>Pseudomonadota</taxon>
        <taxon>Alphaproteobacteria</taxon>
        <taxon>Sphingomonadales</taxon>
        <taxon>Erythrobacteraceae</taxon>
        <taxon>Aurantiacibacter</taxon>
    </lineage>
</organism>
<dbReference type="RefSeq" id="WP_346783846.1">
    <property type="nucleotide sequence ID" value="NZ_JBDLBR010000001.1"/>
</dbReference>
<feature type="transmembrane region" description="Helical" evidence="8">
    <location>
        <begin position="328"/>
        <end position="345"/>
    </location>
</feature>
<gene>
    <name evidence="9" type="ORF">ABDJ38_04435</name>
</gene>
<sequence>MNAMRRVPPVLWLLIAAAILRAQTFGNPVIEFDEQYYLLVGDRMLDGALPYVDIWDRKPVGLFSLFAAFVWIGQLFGGDGLLASQIGGLVAVVATAEFIRRMARRAGADGRAAFMGGLAYVIWLNLAQGEGTQASVLYTPLVAGAAFLVHRRGPHLAGDGAAAMALVGLAIQIKYTAGLEGLFFGLWLLALAHRRGWCVRRIGEWAAVWALLAMLPTLAAIAIYWHIGAFDAFAFANFQSQFLRVPDELSVMGEDLLGSAAIVLLPALLLLATLKRTDLRERRFEWQWLAVALAAILLVGAYSPHYFIPLFAPLFVVLAPAFVRWRKTGIALLALGAVAGQYLLYHYEETKGGRTEAMAMVEAIGEVPGCLYVHDGFPALYRLSGSCLPTPFAFPGSLNMANEAEALGVNSRLEVERIFAARPDAVVTDLPAYSRGNRVTRAIVERELAKHYELALSLQTGPGRYRLVYRLRD</sequence>
<keyword evidence="3" id="KW-0328">Glycosyltransferase</keyword>
<evidence type="ECO:0000256" key="8">
    <source>
        <dbReference type="SAM" id="Phobius"/>
    </source>
</evidence>
<comment type="subcellular location">
    <subcellularLocation>
        <location evidence="1">Cell membrane</location>
        <topology evidence="1">Multi-pass membrane protein</topology>
    </subcellularLocation>
</comment>
<evidence type="ECO:0000313" key="9">
    <source>
        <dbReference type="EMBL" id="MEN7536413.1"/>
    </source>
</evidence>
<evidence type="ECO:0000256" key="6">
    <source>
        <dbReference type="ARBA" id="ARBA00022989"/>
    </source>
</evidence>
<reference evidence="9 10" key="1">
    <citation type="submission" date="2024-05" db="EMBL/GenBank/DDBJ databases">
        <authorList>
            <person name="Park S."/>
        </authorList>
    </citation>
    <scope>NUCLEOTIDE SEQUENCE [LARGE SCALE GENOMIC DNA]</scope>
    <source>
        <strain evidence="9 10">DGU5</strain>
    </source>
</reference>
<dbReference type="PANTHER" id="PTHR33908">
    <property type="entry name" value="MANNOSYLTRANSFERASE YKCB-RELATED"/>
    <property type="match status" value="1"/>
</dbReference>
<dbReference type="EMBL" id="JBDLBR010000001">
    <property type="protein sequence ID" value="MEN7536413.1"/>
    <property type="molecule type" value="Genomic_DNA"/>
</dbReference>
<keyword evidence="4" id="KW-0808">Transferase</keyword>
<evidence type="ECO:0008006" key="11">
    <source>
        <dbReference type="Google" id="ProtNLM"/>
    </source>
</evidence>
<protein>
    <recommendedName>
        <fullName evidence="11">Glycosyltransferase RgtA/B/C/D-like domain-containing protein</fullName>
    </recommendedName>
</protein>
<proteinExistence type="predicted"/>
<evidence type="ECO:0000256" key="4">
    <source>
        <dbReference type="ARBA" id="ARBA00022679"/>
    </source>
</evidence>
<name>A0ABV0CU65_9SPHN</name>
<feature type="transmembrane region" description="Helical" evidence="8">
    <location>
        <begin position="205"/>
        <end position="227"/>
    </location>
</feature>
<keyword evidence="5 8" id="KW-0812">Transmembrane</keyword>
<keyword evidence="6 8" id="KW-1133">Transmembrane helix</keyword>
<feature type="transmembrane region" description="Helical" evidence="8">
    <location>
        <begin position="111"/>
        <end position="128"/>
    </location>
</feature>
<feature type="transmembrane region" description="Helical" evidence="8">
    <location>
        <begin position="82"/>
        <end position="99"/>
    </location>
</feature>
<accession>A0ABV0CU65</accession>
<evidence type="ECO:0000313" key="10">
    <source>
        <dbReference type="Proteomes" id="UP001484535"/>
    </source>
</evidence>
<evidence type="ECO:0000256" key="3">
    <source>
        <dbReference type="ARBA" id="ARBA00022676"/>
    </source>
</evidence>
<evidence type="ECO:0000256" key="5">
    <source>
        <dbReference type="ARBA" id="ARBA00022692"/>
    </source>
</evidence>
<dbReference type="Proteomes" id="UP001484535">
    <property type="component" value="Unassembled WGS sequence"/>
</dbReference>
<keyword evidence="2" id="KW-1003">Cell membrane</keyword>
<keyword evidence="10" id="KW-1185">Reference proteome</keyword>
<feature type="transmembrane region" description="Helical" evidence="8">
    <location>
        <begin position="256"/>
        <end position="274"/>
    </location>
</feature>
<feature type="transmembrane region" description="Helical" evidence="8">
    <location>
        <begin position="173"/>
        <end position="193"/>
    </location>
</feature>
<dbReference type="PANTHER" id="PTHR33908:SF11">
    <property type="entry name" value="MEMBRANE PROTEIN"/>
    <property type="match status" value="1"/>
</dbReference>
<evidence type="ECO:0000256" key="1">
    <source>
        <dbReference type="ARBA" id="ARBA00004651"/>
    </source>
</evidence>
<feature type="transmembrane region" description="Helical" evidence="8">
    <location>
        <begin position="286"/>
        <end position="308"/>
    </location>
</feature>
<evidence type="ECO:0000256" key="2">
    <source>
        <dbReference type="ARBA" id="ARBA00022475"/>
    </source>
</evidence>
<dbReference type="InterPro" id="IPR050297">
    <property type="entry name" value="LipidA_mod_glycosyltrf_83"/>
</dbReference>
<feature type="transmembrane region" description="Helical" evidence="8">
    <location>
        <begin position="59"/>
        <end position="76"/>
    </location>
</feature>